<dbReference type="PANTHER" id="PTHR45810">
    <property type="entry name" value="HISTONE H3.2"/>
    <property type="match status" value="1"/>
</dbReference>
<evidence type="ECO:0000256" key="4">
    <source>
        <dbReference type="ARBA" id="ARBA00022454"/>
    </source>
</evidence>
<evidence type="ECO:0000313" key="10">
    <source>
        <dbReference type="Proteomes" id="UP000243423"/>
    </source>
</evidence>
<accession>F2HIH2</accession>
<dbReference type="Pfam" id="PF00125">
    <property type="entry name" value="Histone"/>
    <property type="match status" value="1"/>
</dbReference>
<sequence>MKNNLEKLLELKTVSKRYKNSEKTLNEIRKFQKSTDLLIHRLPFARLIKEITSNYHHSLQWQSTAIEAVQHACEDYLVGLMEDANLSALHAKRITIMPKDLHLARKIRGNKT</sequence>
<dbReference type="Gene3D" id="1.10.20.10">
    <property type="entry name" value="Histone, subunit A"/>
    <property type="match status" value="1"/>
</dbReference>
<evidence type="ECO:0000256" key="5">
    <source>
        <dbReference type="ARBA" id="ARBA00023125"/>
    </source>
</evidence>
<dbReference type="InterPro" id="IPR007125">
    <property type="entry name" value="H2A/H2B/H3"/>
</dbReference>
<comment type="subcellular location">
    <subcellularLocation>
        <location evidence="2">Chromosome</location>
    </subcellularLocation>
    <subcellularLocation>
        <location evidence="1">Nucleus</location>
    </subcellularLocation>
</comment>
<dbReference type="EMBL" id="CP002174">
    <property type="protein sequence ID" value="AEA39096.1"/>
    <property type="molecule type" value="Genomic_DNA"/>
</dbReference>
<feature type="domain" description="Core Histone H2A/H2B/H3" evidence="8">
    <location>
        <begin position="22"/>
        <end position="107"/>
    </location>
</feature>
<evidence type="ECO:0000256" key="1">
    <source>
        <dbReference type="ARBA" id="ARBA00004123"/>
    </source>
</evidence>
<dbReference type="CDD" id="cd22911">
    <property type="entry name" value="HFD_H3"/>
    <property type="match status" value="1"/>
</dbReference>
<keyword evidence="6" id="KW-0539">Nucleus</keyword>
<dbReference type="InterPro" id="IPR009072">
    <property type="entry name" value="Histone-fold"/>
</dbReference>
<reference evidence="9 10" key="1">
    <citation type="journal article" date="2011" name="Genome Biol. Evol.">
        <title>Complete nucleomorph genome sequence of the nonphotosynthetic alga Cryptomonas paramecium reveals a core nucleomorph gene set.</title>
        <authorList>
            <person name="Tanifuji G."/>
            <person name="Onodera N.T."/>
            <person name="Wheeler T.J."/>
            <person name="Dlutek M."/>
            <person name="Donaher N."/>
            <person name="Archibald J.M."/>
        </authorList>
    </citation>
    <scope>NUCLEOTIDE SEQUENCE [LARGE SCALE GENOMIC DNA]</scope>
    <source>
        <strain evidence="9 10">CCAP977/2A</strain>
    </source>
</reference>
<dbReference type="RefSeq" id="XP_003239994.1">
    <property type="nucleotide sequence ID" value="XM_003239946.1"/>
</dbReference>
<geneLocation type="nucleomorph" evidence="9"/>
<evidence type="ECO:0000256" key="2">
    <source>
        <dbReference type="ARBA" id="ARBA00004286"/>
    </source>
</evidence>
<organism evidence="9 10">
    <name type="scientific">Cryptomonas paramaecium</name>
    <dbReference type="NCBI Taxonomy" id="2898"/>
    <lineage>
        <taxon>Eukaryota</taxon>
        <taxon>Cryptophyceae</taxon>
        <taxon>Cryptomonadales</taxon>
        <taxon>Cryptomonadaceae</taxon>
        <taxon>Cryptomonas</taxon>
    </lineage>
</organism>
<keyword evidence="4" id="KW-0158">Chromosome</keyword>
<dbReference type="GO" id="GO:0005634">
    <property type="term" value="C:nucleus"/>
    <property type="evidence" value="ECO:0007669"/>
    <property type="project" value="UniProtKB-SubCell"/>
</dbReference>
<dbReference type="InterPro" id="IPR000164">
    <property type="entry name" value="Histone_H3/CENP-A"/>
</dbReference>
<protein>
    <submittedName>
        <fullName evidence="9">Centromeric histone-3 like protein</fullName>
    </submittedName>
</protein>
<dbReference type="GO" id="GO:0030527">
    <property type="term" value="F:structural constituent of chromatin"/>
    <property type="evidence" value="ECO:0007669"/>
    <property type="project" value="InterPro"/>
</dbReference>
<evidence type="ECO:0000259" key="8">
    <source>
        <dbReference type="Pfam" id="PF00125"/>
    </source>
</evidence>
<evidence type="ECO:0000256" key="3">
    <source>
        <dbReference type="ARBA" id="ARBA00010343"/>
    </source>
</evidence>
<keyword evidence="9" id="KW-0542">Nucleomorph</keyword>
<dbReference type="GO" id="GO:0000786">
    <property type="term" value="C:nucleosome"/>
    <property type="evidence" value="ECO:0007669"/>
    <property type="project" value="UniProtKB-KW"/>
</dbReference>
<keyword evidence="7" id="KW-0544">Nucleosome core</keyword>
<dbReference type="PANTHER" id="PTHR45810:SF1">
    <property type="entry name" value="HISTONE H3-LIKE CENTROMERIC PROTEIN A"/>
    <property type="match status" value="1"/>
</dbReference>
<evidence type="ECO:0000313" key="9">
    <source>
        <dbReference type="EMBL" id="AEA39096.1"/>
    </source>
</evidence>
<dbReference type="GO" id="GO:0003677">
    <property type="term" value="F:DNA binding"/>
    <property type="evidence" value="ECO:0007669"/>
    <property type="project" value="UniProtKB-KW"/>
</dbReference>
<name>F2HIH2_9CRYP</name>
<keyword evidence="5" id="KW-0238">DNA-binding</keyword>
<dbReference type="PRINTS" id="PR00622">
    <property type="entry name" value="HISTONEH3"/>
</dbReference>
<dbReference type="SMART" id="SM00428">
    <property type="entry name" value="H3"/>
    <property type="match status" value="1"/>
</dbReference>
<evidence type="ECO:0000256" key="6">
    <source>
        <dbReference type="ARBA" id="ARBA00023242"/>
    </source>
</evidence>
<comment type="similarity">
    <text evidence="3">Belongs to the histone H3 family.</text>
</comment>
<evidence type="ECO:0000256" key="7">
    <source>
        <dbReference type="ARBA" id="ARBA00023269"/>
    </source>
</evidence>
<dbReference type="AlphaFoldDB" id="F2HIH2"/>
<proteinExistence type="inferred from homology"/>
<gene>
    <name evidence="9" type="primary">cenp-A</name>
    <name evidence="9" type="ORF">CPARA_3gp438</name>
</gene>
<dbReference type="SUPFAM" id="SSF47113">
    <property type="entry name" value="Histone-fold"/>
    <property type="match status" value="1"/>
</dbReference>
<dbReference type="GO" id="GO:0046982">
    <property type="term" value="F:protein heterodimerization activity"/>
    <property type="evidence" value="ECO:0007669"/>
    <property type="project" value="InterPro"/>
</dbReference>
<dbReference type="Proteomes" id="UP000243423">
    <property type="component" value="Nucleomorph 3"/>
</dbReference>
<dbReference type="FunFam" id="1.10.20.10:FF:000085">
    <property type="entry name" value="Histone H3.2"/>
    <property type="match status" value="1"/>
</dbReference>
<dbReference type="GeneID" id="10447353"/>